<sequence>MMEVLRGTVGAACRRLAKEDRAIAFVQVGEEELLEKALKPFKRIVEKEGIVREWKRREYFEKPSTVRNKRRKAMERKRLKKMRKIQTQLKR</sequence>
<dbReference type="Proteomes" id="UP001174909">
    <property type="component" value="Unassembled WGS sequence"/>
</dbReference>
<feature type="region of interest" description="Disordered" evidence="4">
    <location>
        <begin position="65"/>
        <end position="91"/>
    </location>
</feature>
<keyword evidence="2 5" id="KW-0689">Ribosomal protein</keyword>
<dbReference type="InterPro" id="IPR038380">
    <property type="entry name" value="Ribosomal_bS21_sf"/>
</dbReference>
<organism evidence="5 6">
    <name type="scientific">Geodia barretti</name>
    <name type="common">Barrett's horny sponge</name>
    <dbReference type="NCBI Taxonomy" id="519541"/>
    <lineage>
        <taxon>Eukaryota</taxon>
        <taxon>Metazoa</taxon>
        <taxon>Porifera</taxon>
        <taxon>Demospongiae</taxon>
        <taxon>Heteroscleromorpha</taxon>
        <taxon>Tetractinellida</taxon>
        <taxon>Astrophorina</taxon>
        <taxon>Geodiidae</taxon>
        <taxon>Geodia</taxon>
    </lineage>
</organism>
<dbReference type="InterPro" id="IPR001911">
    <property type="entry name" value="Ribosomal_bS21"/>
</dbReference>
<dbReference type="GO" id="GO:0006412">
    <property type="term" value="P:translation"/>
    <property type="evidence" value="ECO:0007669"/>
    <property type="project" value="InterPro"/>
</dbReference>
<dbReference type="GO" id="GO:0005840">
    <property type="term" value="C:ribosome"/>
    <property type="evidence" value="ECO:0007669"/>
    <property type="project" value="UniProtKB-KW"/>
</dbReference>
<evidence type="ECO:0000256" key="3">
    <source>
        <dbReference type="ARBA" id="ARBA00023274"/>
    </source>
</evidence>
<evidence type="ECO:0000313" key="5">
    <source>
        <dbReference type="EMBL" id="CAI8010440.1"/>
    </source>
</evidence>
<dbReference type="GO" id="GO:0003735">
    <property type="term" value="F:structural constituent of ribosome"/>
    <property type="evidence" value="ECO:0007669"/>
    <property type="project" value="InterPro"/>
</dbReference>
<reference evidence="5" key="1">
    <citation type="submission" date="2023-03" db="EMBL/GenBank/DDBJ databases">
        <authorList>
            <person name="Steffen K."/>
            <person name="Cardenas P."/>
        </authorList>
    </citation>
    <scope>NUCLEOTIDE SEQUENCE</scope>
</reference>
<name>A0AA35RFC2_GEOBA</name>
<comment type="caution">
    <text evidence="5">The sequence shown here is derived from an EMBL/GenBank/DDBJ whole genome shotgun (WGS) entry which is preliminary data.</text>
</comment>
<dbReference type="Pfam" id="PF01165">
    <property type="entry name" value="Ribosomal_S21"/>
    <property type="match status" value="1"/>
</dbReference>
<keyword evidence="6" id="KW-1185">Reference proteome</keyword>
<evidence type="ECO:0000256" key="1">
    <source>
        <dbReference type="ARBA" id="ARBA00006640"/>
    </source>
</evidence>
<accession>A0AA35RFC2</accession>
<dbReference type="HAMAP" id="MF_00358">
    <property type="entry name" value="Ribosomal_bS21"/>
    <property type="match status" value="1"/>
</dbReference>
<dbReference type="Gene3D" id="1.20.5.1150">
    <property type="entry name" value="Ribosomal protein S8"/>
    <property type="match status" value="1"/>
</dbReference>
<dbReference type="NCBIfam" id="TIGR00030">
    <property type="entry name" value="S21p"/>
    <property type="match status" value="1"/>
</dbReference>
<evidence type="ECO:0000256" key="2">
    <source>
        <dbReference type="ARBA" id="ARBA00022980"/>
    </source>
</evidence>
<proteinExistence type="inferred from homology"/>
<feature type="compositionally biased region" description="Basic residues" evidence="4">
    <location>
        <begin position="67"/>
        <end position="91"/>
    </location>
</feature>
<dbReference type="AlphaFoldDB" id="A0AA35RFC2"/>
<evidence type="ECO:0000313" key="6">
    <source>
        <dbReference type="Proteomes" id="UP001174909"/>
    </source>
</evidence>
<evidence type="ECO:0000256" key="4">
    <source>
        <dbReference type="SAM" id="MobiDB-lite"/>
    </source>
</evidence>
<dbReference type="EMBL" id="CASHTH010001036">
    <property type="protein sequence ID" value="CAI8010440.1"/>
    <property type="molecule type" value="Genomic_DNA"/>
</dbReference>
<comment type="similarity">
    <text evidence="1">Belongs to the bacterial ribosomal protein bS21 family.</text>
</comment>
<keyword evidence="3" id="KW-0687">Ribonucleoprotein</keyword>
<dbReference type="PRINTS" id="PR00976">
    <property type="entry name" value="RIBOSOMALS21"/>
</dbReference>
<gene>
    <name evidence="5" type="ORF">GBAR_LOCUS6884</name>
</gene>
<protein>
    <submittedName>
        <fullName evidence="5">30S ribosomal protein S21</fullName>
    </submittedName>
</protein>
<dbReference type="GO" id="GO:1990904">
    <property type="term" value="C:ribonucleoprotein complex"/>
    <property type="evidence" value="ECO:0007669"/>
    <property type="project" value="UniProtKB-KW"/>
</dbReference>